<proteinExistence type="predicted"/>
<sequence>MCHFSVAEGQEPLFLRRHFSCIVNFSSHGAGELTAKDTLYHTAFARTRVKSNRLHSAFLRFQTTVNRNRPTYINLKGEIQTCPVRISLRILLEMKRQRCQTITREEETAFQILKADDRATVVICCSEEPHRITMSNDSACELLSDILVDESTQSEFWMTVDRVGTIGGTSEATLRTSDQIIDTKLRMVQLSDKRYVVVTAKRAKRNAPAQPTSFYNASNAILTGDVLPLSSPVSIPFSPCSSSSLSPPLSPCVDRSWTKRQWEIFVEDLILYARDHPRCTSRERRRLPEKFLADTNSVYCYVYRGAFLPSGSSDGFKWKSSCNVPSQGKLQKRYFYTTTPQGEKLRRRVMWSDEAPGMCAIEYRHCSHCGNTESEKLMSPEDIDWTEIMDHICEKGNRRLLQTMEELSAQFESTARRDPPPVADEPAHVLSYVNGILDNWAIQYHSNGHLIRFFRLVVKWCIEKACLYRLGRNHCILKDSSLCLTEAEANEGMW</sequence>
<dbReference type="AlphaFoldDB" id="A0A2P6MW42"/>
<dbReference type="Proteomes" id="UP000241769">
    <property type="component" value="Unassembled WGS sequence"/>
</dbReference>
<name>A0A2P6MW42_9EUKA</name>
<organism evidence="1 2">
    <name type="scientific">Planoprotostelium fungivorum</name>
    <dbReference type="NCBI Taxonomy" id="1890364"/>
    <lineage>
        <taxon>Eukaryota</taxon>
        <taxon>Amoebozoa</taxon>
        <taxon>Evosea</taxon>
        <taxon>Variosea</taxon>
        <taxon>Cavosteliida</taxon>
        <taxon>Cavosteliaceae</taxon>
        <taxon>Planoprotostelium</taxon>
    </lineage>
</organism>
<evidence type="ECO:0000313" key="1">
    <source>
        <dbReference type="EMBL" id="PRP75932.1"/>
    </source>
</evidence>
<protein>
    <submittedName>
        <fullName evidence="1">Uncharacterized protein</fullName>
    </submittedName>
</protein>
<comment type="caution">
    <text evidence="1">The sequence shown here is derived from an EMBL/GenBank/DDBJ whole genome shotgun (WGS) entry which is preliminary data.</text>
</comment>
<evidence type="ECO:0000313" key="2">
    <source>
        <dbReference type="Proteomes" id="UP000241769"/>
    </source>
</evidence>
<reference evidence="1 2" key="1">
    <citation type="journal article" date="2018" name="Genome Biol. Evol.">
        <title>Multiple Roots of Fruiting Body Formation in Amoebozoa.</title>
        <authorList>
            <person name="Hillmann F."/>
            <person name="Forbes G."/>
            <person name="Novohradska S."/>
            <person name="Ferling I."/>
            <person name="Riege K."/>
            <person name="Groth M."/>
            <person name="Westermann M."/>
            <person name="Marz M."/>
            <person name="Spaller T."/>
            <person name="Winckler T."/>
            <person name="Schaap P."/>
            <person name="Glockner G."/>
        </authorList>
    </citation>
    <scope>NUCLEOTIDE SEQUENCE [LARGE SCALE GENOMIC DNA]</scope>
    <source>
        <strain evidence="1 2">Jena</strain>
    </source>
</reference>
<dbReference type="InParanoid" id="A0A2P6MW42"/>
<gene>
    <name evidence="1" type="ORF">PROFUN_01648</name>
</gene>
<accession>A0A2P6MW42</accession>
<dbReference type="EMBL" id="MDYQ01000353">
    <property type="protein sequence ID" value="PRP75932.1"/>
    <property type="molecule type" value="Genomic_DNA"/>
</dbReference>
<keyword evidence="2" id="KW-1185">Reference proteome</keyword>
<feature type="non-terminal residue" evidence="1">
    <location>
        <position position="494"/>
    </location>
</feature>